<dbReference type="AlphaFoldDB" id="A0AAV3UA81"/>
<comment type="caution">
    <text evidence="1">The sequence shown here is derived from an EMBL/GenBank/DDBJ whole genome shotgun (WGS) entry which is preliminary data.</text>
</comment>
<evidence type="ECO:0000313" key="2">
    <source>
        <dbReference type="Proteomes" id="UP001409585"/>
    </source>
</evidence>
<evidence type="ECO:0000313" key="1">
    <source>
        <dbReference type="EMBL" id="GAA4961589.1"/>
    </source>
</evidence>
<gene>
    <name evidence="1" type="ORF">GCM10025791_48930</name>
</gene>
<keyword evidence="2" id="KW-1185">Reference proteome</keyword>
<dbReference type="RefSeq" id="WP_345428155.1">
    <property type="nucleotide sequence ID" value="NZ_AP031496.1"/>
</dbReference>
<dbReference type="Proteomes" id="UP001409585">
    <property type="component" value="Unassembled WGS sequence"/>
</dbReference>
<protein>
    <submittedName>
        <fullName evidence="1">Uncharacterized protein</fullName>
    </submittedName>
</protein>
<accession>A0AAV3UA81</accession>
<sequence>MSEQWQGNDTSQMQDYEEDWIPSCSIRLAGLMDRDYVFLVSPAPLDENRAVKELIPLMADDMLLEQSALEIVTVTPDHFGNNEYQRFNLYWTAKGPKLAPPTDNLAATTPFLETLLQHSIPLDD</sequence>
<dbReference type="EMBL" id="BAABLX010000080">
    <property type="protein sequence ID" value="GAA4961589.1"/>
    <property type="molecule type" value="Genomic_DNA"/>
</dbReference>
<name>A0AAV3UA81_9ALTE</name>
<reference evidence="2" key="1">
    <citation type="journal article" date="2019" name="Int. J. Syst. Evol. Microbiol.">
        <title>The Global Catalogue of Microorganisms (GCM) 10K type strain sequencing project: providing services to taxonomists for standard genome sequencing and annotation.</title>
        <authorList>
            <consortium name="The Broad Institute Genomics Platform"/>
            <consortium name="The Broad Institute Genome Sequencing Center for Infectious Disease"/>
            <person name="Wu L."/>
            <person name="Ma J."/>
        </authorList>
    </citation>
    <scope>NUCLEOTIDE SEQUENCE [LARGE SCALE GENOMIC DNA]</scope>
    <source>
        <strain evidence="2">JCM 19134</strain>
    </source>
</reference>
<proteinExistence type="predicted"/>
<organism evidence="1 2">
    <name type="scientific">Halioxenophilus aromaticivorans</name>
    <dbReference type="NCBI Taxonomy" id="1306992"/>
    <lineage>
        <taxon>Bacteria</taxon>
        <taxon>Pseudomonadati</taxon>
        <taxon>Pseudomonadota</taxon>
        <taxon>Gammaproteobacteria</taxon>
        <taxon>Alteromonadales</taxon>
        <taxon>Alteromonadaceae</taxon>
        <taxon>Halioxenophilus</taxon>
    </lineage>
</organism>